<keyword evidence="2" id="KW-0732">Signal</keyword>
<comment type="caution">
    <text evidence="4">The sequence shown here is derived from an EMBL/GenBank/DDBJ whole genome shotgun (WGS) entry which is preliminary data.</text>
</comment>
<accession>A0ABQ8SF01</accession>
<evidence type="ECO:0000313" key="4">
    <source>
        <dbReference type="EMBL" id="KAJ4432699.1"/>
    </source>
</evidence>
<proteinExistence type="inferred from homology"/>
<dbReference type="InterPro" id="IPR050546">
    <property type="entry name" value="Glycosyl_Hydrlase_16"/>
</dbReference>
<gene>
    <name evidence="4" type="ORF">ANN_21323</name>
</gene>
<dbReference type="SUPFAM" id="SSF49899">
    <property type="entry name" value="Concanavalin A-like lectins/glucanases"/>
    <property type="match status" value="1"/>
</dbReference>
<feature type="domain" description="GH16" evidence="3">
    <location>
        <begin position="116"/>
        <end position="427"/>
    </location>
</feature>
<dbReference type="Gene3D" id="2.60.120.200">
    <property type="match status" value="1"/>
</dbReference>
<dbReference type="Pfam" id="PF00722">
    <property type="entry name" value="Glyco_hydro_16"/>
    <property type="match status" value="1"/>
</dbReference>
<evidence type="ECO:0000256" key="1">
    <source>
        <dbReference type="ARBA" id="ARBA00006865"/>
    </source>
</evidence>
<dbReference type="Gene3D" id="3.30.420.10">
    <property type="entry name" value="Ribonuclease H-like superfamily/Ribonuclease H"/>
    <property type="match status" value="1"/>
</dbReference>
<evidence type="ECO:0000256" key="2">
    <source>
        <dbReference type="SAM" id="SignalP"/>
    </source>
</evidence>
<sequence length="427" mass="49616">MNVLSLGATVCALVLLLCHAVTSETIIWQDEFDTLDLSKWNHLVSAWSGGNAEFQMYRNDRKNSYVRDGVLYLKPTLTADEYGEDLLYNGSLSYPDCNKEPCVSVLPTFSRTQSTSSFAVQTSKFPERQPPFILHDNARCHVAGTVAELLQRWDWEVLEYHPYSPDMSPCDYNLFPRLKEPLRGKRSSGADIVEPVLSARMISTFGFKYGRVEIKAQMPKGHWLWPAIWMLPKDNVYGDWPRSGEVDIIETRGNENYFDQSGVNQGIDRMGSTMHWGPDYLHNWYWKTHWEQSLAGTGRTYADDFHLYGVEWTDQYMRFTLDYVEYGRIDAPADGFWYFGEYDKNPGGDNIWQNGNNMAPFDQEFTFIFNVAIGGYFFPDEWDPHPWSWFSGHTMRDFWEGRSEWLPTWNGEQAAMKVDYIRVFSLD</sequence>
<dbReference type="PANTHER" id="PTHR10963:SF55">
    <property type="entry name" value="GLYCOSIDE HYDROLASE FAMILY 16 PROTEIN"/>
    <property type="match status" value="1"/>
</dbReference>
<protein>
    <recommendedName>
        <fullName evidence="3">GH16 domain-containing protein</fullName>
    </recommendedName>
</protein>
<feature type="signal peptide" evidence="2">
    <location>
        <begin position="1"/>
        <end position="23"/>
    </location>
</feature>
<comment type="similarity">
    <text evidence="1">Belongs to the glycosyl hydrolase 16 family.</text>
</comment>
<dbReference type="InterPro" id="IPR013320">
    <property type="entry name" value="ConA-like_dom_sf"/>
</dbReference>
<feature type="chain" id="PRO_5046890810" description="GH16 domain-containing protein" evidence="2">
    <location>
        <begin position="24"/>
        <end position="427"/>
    </location>
</feature>
<dbReference type="Proteomes" id="UP001148838">
    <property type="component" value="Unassembled WGS sequence"/>
</dbReference>
<name>A0ABQ8SF01_PERAM</name>
<dbReference type="InterPro" id="IPR000757">
    <property type="entry name" value="Beta-glucanase-like"/>
</dbReference>
<dbReference type="PROSITE" id="PS51762">
    <property type="entry name" value="GH16_2"/>
    <property type="match status" value="1"/>
</dbReference>
<reference evidence="4 5" key="1">
    <citation type="journal article" date="2022" name="Allergy">
        <title>Genome assembly and annotation of Periplaneta americana reveal a comprehensive cockroach allergen profile.</title>
        <authorList>
            <person name="Wang L."/>
            <person name="Xiong Q."/>
            <person name="Saelim N."/>
            <person name="Wang L."/>
            <person name="Nong W."/>
            <person name="Wan A.T."/>
            <person name="Shi M."/>
            <person name="Liu X."/>
            <person name="Cao Q."/>
            <person name="Hui J.H.L."/>
            <person name="Sookrung N."/>
            <person name="Leung T.F."/>
            <person name="Tungtrongchitr A."/>
            <person name="Tsui S.K.W."/>
        </authorList>
    </citation>
    <scope>NUCLEOTIDE SEQUENCE [LARGE SCALE GENOMIC DNA]</scope>
    <source>
        <strain evidence="4">PWHHKU_190912</strain>
    </source>
</reference>
<evidence type="ECO:0000313" key="5">
    <source>
        <dbReference type="Proteomes" id="UP001148838"/>
    </source>
</evidence>
<keyword evidence="5" id="KW-1185">Reference proteome</keyword>
<dbReference type="InterPro" id="IPR036397">
    <property type="entry name" value="RNaseH_sf"/>
</dbReference>
<evidence type="ECO:0000259" key="3">
    <source>
        <dbReference type="PROSITE" id="PS51762"/>
    </source>
</evidence>
<dbReference type="PANTHER" id="PTHR10963">
    <property type="entry name" value="GLYCOSYL HYDROLASE-RELATED"/>
    <property type="match status" value="1"/>
</dbReference>
<dbReference type="EMBL" id="JAJSOF020000029">
    <property type="protein sequence ID" value="KAJ4432699.1"/>
    <property type="molecule type" value="Genomic_DNA"/>
</dbReference>
<organism evidence="4 5">
    <name type="scientific">Periplaneta americana</name>
    <name type="common">American cockroach</name>
    <name type="synonym">Blatta americana</name>
    <dbReference type="NCBI Taxonomy" id="6978"/>
    <lineage>
        <taxon>Eukaryota</taxon>
        <taxon>Metazoa</taxon>
        <taxon>Ecdysozoa</taxon>
        <taxon>Arthropoda</taxon>
        <taxon>Hexapoda</taxon>
        <taxon>Insecta</taxon>
        <taxon>Pterygota</taxon>
        <taxon>Neoptera</taxon>
        <taxon>Polyneoptera</taxon>
        <taxon>Dictyoptera</taxon>
        <taxon>Blattodea</taxon>
        <taxon>Blattoidea</taxon>
        <taxon>Blattidae</taxon>
        <taxon>Blattinae</taxon>
        <taxon>Periplaneta</taxon>
    </lineage>
</organism>